<keyword evidence="9" id="KW-1185">Reference proteome</keyword>
<feature type="transmembrane region" description="Helical" evidence="7">
    <location>
        <begin position="120"/>
        <end position="140"/>
    </location>
</feature>
<organism evidence="8 9">
    <name type="scientific">Prevotella bivia DSM 20514</name>
    <dbReference type="NCBI Taxonomy" id="868129"/>
    <lineage>
        <taxon>Bacteria</taxon>
        <taxon>Pseudomonadati</taxon>
        <taxon>Bacteroidota</taxon>
        <taxon>Bacteroidia</taxon>
        <taxon>Bacteroidales</taxon>
        <taxon>Prevotellaceae</taxon>
        <taxon>Prevotella</taxon>
    </lineage>
</organism>
<feature type="transmembrane region" description="Helical" evidence="7">
    <location>
        <begin position="366"/>
        <end position="397"/>
    </location>
</feature>
<feature type="transmembrane region" description="Helical" evidence="7">
    <location>
        <begin position="176"/>
        <end position="194"/>
    </location>
</feature>
<feature type="transmembrane region" description="Helical" evidence="7">
    <location>
        <begin position="445"/>
        <end position="464"/>
    </location>
</feature>
<keyword evidence="6 7" id="KW-0472">Membrane</keyword>
<evidence type="ECO:0000256" key="3">
    <source>
        <dbReference type="ARBA" id="ARBA00022475"/>
    </source>
</evidence>
<dbReference type="GeneID" id="78531081"/>
<protein>
    <submittedName>
        <fullName evidence="8">Membrane protein involved in the export of O-antigen and teichoic acid</fullName>
    </submittedName>
</protein>
<dbReference type="PANTHER" id="PTHR30250">
    <property type="entry name" value="PST FAMILY PREDICTED COLANIC ACID TRANSPORTER"/>
    <property type="match status" value="1"/>
</dbReference>
<feature type="transmembrane region" description="Helical" evidence="7">
    <location>
        <begin position="82"/>
        <end position="108"/>
    </location>
</feature>
<gene>
    <name evidence="8" type="ORF">PrebiDRAFT_1089</name>
</gene>
<feature type="transmembrane region" description="Helical" evidence="7">
    <location>
        <begin position="325"/>
        <end position="345"/>
    </location>
</feature>
<dbReference type="EMBL" id="JH660660">
    <property type="protein sequence ID" value="EIM32818.1"/>
    <property type="molecule type" value="Genomic_DNA"/>
</dbReference>
<feature type="transmembrane region" description="Helical" evidence="7">
    <location>
        <begin position="290"/>
        <end position="313"/>
    </location>
</feature>
<reference evidence="8 9" key="1">
    <citation type="submission" date="2012-02" db="EMBL/GenBank/DDBJ databases">
        <title>Improved High-Quality Draft genome of Prevotella bivia DSM 20514.</title>
        <authorList>
            <consortium name="US DOE Joint Genome Institute (JGI-PGF)"/>
            <person name="Lucas S."/>
            <person name="Copeland A."/>
            <person name="Lapidus A."/>
            <person name="Bruce D."/>
            <person name="Goodwin L."/>
            <person name="Pitluck S."/>
            <person name="Peters L."/>
            <person name="Mikhailova N."/>
            <person name="Munk A.C.C."/>
            <person name="Kyrpides N."/>
            <person name="Mavromatis K."/>
            <person name="Detter J.C."/>
            <person name="Han C."/>
            <person name="Land M."/>
            <person name="Hauser L."/>
            <person name="Markowitz V."/>
            <person name="Cheng J.-F."/>
            <person name="Hugenholtz P."/>
            <person name="Woyke T."/>
            <person name="Wu D."/>
            <person name="Gronow S."/>
            <person name="Wellnitz S."/>
            <person name="Brambilla E."/>
            <person name="Klenk H.-P."/>
            <person name="Eisen J.A."/>
        </authorList>
    </citation>
    <scope>NUCLEOTIDE SEQUENCE [LARGE SCALE GENOMIC DNA]</scope>
    <source>
        <strain evidence="8 9">DSM 20514</strain>
    </source>
</reference>
<comment type="similarity">
    <text evidence="2">Belongs to the polysaccharide synthase family.</text>
</comment>
<evidence type="ECO:0000256" key="6">
    <source>
        <dbReference type="ARBA" id="ARBA00023136"/>
    </source>
</evidence>
<feature type="transmembrane region" description="Helical" evidence="7">
    <location>
        <begin position="46"/>
        <end position="70"/>
    </location>
</feature>
<dbReference type="Proteomes" id="UP000002786">
    <property type="component" value="Unassembled WGS sequence"/>
</dbReference>
<feature type="transmembrane region" description="Helical" evidence="7">
    <location>
        <begin position="417"/>
        <end position="438"/>
    </location>
</feature>
<evidence type="ECO:0000313" key="9">
    <source>
        <dbReference type="Proteomes" id="UP000002786"/>
    </source>
</evidence>
<dbReference type="AlphaFoldDB" id="I4Z9C6"/>
<feature type="transmembrane region" description="Helical" evidence="7">
    <location>
        <begin position="21"/>
        <end position="40"/>
    </location>
</feature>
<dbReference type="CDD" id="cd13127">
    <property type="entry name" value="MATE_tuaB_like"/>
    <property type="match status" value="1"/>
</dbReference>
<dbReference type="RefSeq" id="WP_004338088.1">
    <property type="nucleotide sequence ID" value="NZ_JH660660.1"/>
</dbReference>
<evidence type="ECO:0000256" key="4">
    <source>
        <dbReference type="ARBA" id="ARBA00022692"/>
    </source>
</evidence>
<dbReference type="HOGENOM" id="CLU_026911_5_2_10"/>
<evidence type="ECO:0000256" key="1">
    <source>
        <dbReference type="ARBA" id="ARBA00004651"/>
    </source>
</evidence>
<dbReference type="InterPro" id="IPR050833">
    <property type="entry name" value="Poly_Biosynth_Transport"/>
</dbReference>
<proteinExistence type="inferred from homology"/>
<feature type="transmembrane region" description="Helical" evidence="7">
    <location>
        <begin position="152"/>
        <end position="170"/>
    </location>
</feature>
<keyword evidence="5 7" id="KW-1133">Transmembrane helix</keyword>
<evidence type="ECO:0000256" key="7">
    <source>
        <dbReference type="SAM" id="Phobius"/>
    </source>
</evidence>
<evidence type="ECO:0000313" key="8">
    <source>
        <dbReference type="EMBL" id="EIM32818.1"/>
    </source>
</evidence>
<dbReference type="PANTHER" id="PTHR30250:SF10">
    <property type="entry name" value="LIPOPOLYSACCHARIDE BIOSYNTHESIS PROTEIN WZXC"/>
    <property type="match status" value="1"/>
</dbReference>
<accession>I4Z9C6</accession>
<keyword evidence="4 7" id="KW-0812">Transmembrane</keyword>
<dbReference type="Pfam" id="PF13440">
    <property type="entry name" value="Polysacc_synt_3"/>
    <property type="match status" value="1"/>
</dbReference>
<name>I4Z9C6_9BACT</name>
<dbReference type="GO" id="GO:0005886">
    <property type="term" value="C:plasma membrane"/>
    <property type="evidence" value="ECO:0007669"/>
    <property type="project" value="UniProtKB-SubCell"/>
</dbReference>
<keyword evidence="3" id="KW-1003">Cell membrane</keyword>
<evidence type="ECO:0000256" key="2">
    <source>
        <dbReference type="ARBA" id="ARBA00007430"/>
    </source>
</evidence>
<comment type="subcellular location">
    <subcellularLocation>
        <location evidence="1">Cell membrane</location>
        <topology evidence="1">Multi-pass membrane protein</topology>
    </subcellularLocation>
</comment>
<evidence type="ECO:0000256" key="5">
    <source>
        <dbReference type="ARBA" id="ARBA00022989"/>
    </source>
</evidence>
<sequence length="478" mass="53509">MSEKSLRAKTKNGLLWSSVERFSTQGISFLFSLFLARLLMPKDYGLIAMLTIFISVTSAFIDSGFSNALIQKQDRTDKDFSTAFYFNIAVGVIAYLVLWLISPLIAVFYNMPILAPLTKVLGLTVIFSSLCVVQQAHLMIKIDFKAQAKISMLSTIISGIVGIVFAFYGYGVWALVALNISAGLCRMIFLFMWVRWIPKRTFSVESFKHLFSFGSKLLASGLLSTIYENLYPLIIGKFYSAANLGLFSRAQSLAAMPSSNISNVFQRVTFPVLSSIQNEDERLSINYRRLLRMGAFIIFPLMMLLVAISSPLVNILLTAKWSGCVIYLKILCFAMMWYPVHAINLDLLQVKGRTDLFLRLEIIKKVVGVVILLITLNINLIAMSIGMVVSSMIALLINTHYTGKLIHVGFGIQMKDLAPILINSLVMCGISYSVTLCFETNILKLVFGILSAFMVYFTIAFVSHSEELKYGLELIRKK</sequence>